<feature type="transmembrane region" description="Helical" evidence="10">
    <location>
        <begin position="189"/>
        <end position="209"/>
    </location>
</feature>
<feature type="transmembrane region" description="Helical" evidence="10">
    <location>
        <begin position="293"/>
        <end position="320"/>
    </location>
</feature>
<feature type="transmembrane region" description="Helical" evidence="10">
    <location>
        <begin position="348"/>
        <end position="367"/>
    </location>
</feature>
<dbReference type="AlphaFoldDB" id="A0AAN7W0B5"/>
<evidence type="ECO:0000256" key="8">
    <source>
        <dbReference type="ARBA" id="ARBA00073028"/>
    </source>
</evidence>
<dbReference type="Gene3D" id="1.10.4160.10">
    <property type="entry name" value="Hydantoin permease"/>
    <property type="match status" value="1"/>
</dbReference>
<comment type="subcellular location">
    <subcellularLocation>
        <location evidence="1">Membrane</location>
        <topology evidence="1">Multi-pass membrane protein</topology>
    </subcellularLocation>
</comment>
<keyword evidence="5 10" id="KW-1133">Transmembrane helix</keyword>
<evidence type="ECO:0000256" key="6">
    <source>
        <dbReference type="ARBA" id="ARBA00023136"/>
    </source>
</evidence>
<evidence type="ECO:0000256" key="4">
    <source>
        <dbReference type="ARBA" id="ARBA00022692"/>
    </source>
</evidence>
<feature type="transmembrane region" description="Helical" evidence="10">
    <location>
        <begin position="570"/>
        <end position="589"/>
    </location>
</feature>
<keyword evidence="3" id="KW-0813">Transport</keyword>
<feature type="transmembrane region" description="Helical" evidence="10">
    <location>
        <begin position="82"/>
        <end position="106"/>
    </location>
</feature>
<dbReference type="Proteomes" id="UP001306508">
    <property type="component" value="Unassembled WGS sequence"/>
</dbReference>
<comment type="caution">
    <text evidence="11">The sequence shown here is derived from an EMBL/GenBank/DDBJ whole genome shotgun (WGS) entry which is preliminary data.</text>
</comment>
<reference evidence="12" key="1">
    <citation type="submission" date="2023-07" db="EMBL/GenBank/DDBJ databases">
        <title>A draft genome of Kazachstania heterogenica Y-27499.</title>
        <authorList>
            <person name="Donic C."/>
            <person name="Kralova J.S."/>
            <person name="Fidel L."/>
            <person name="Ben-Dor S."/>
            <person name="Jung S."/>
        </authorList>
    </citation>
    <scope>NUCLEOTIDE SEQUENCE [LARGE SCALE GENOMIC DNA]</scope>
    <source>
        <strain evidence="12">Y27499</strain>
    </source>
</reference>
<feature type="transmembrane region" description="Helical" evidence="10">
    <location>
        <begin position="216"/>
        <end position="234"/>
    </location>
</feature>
<sequence>MEKNKVIIGNGNIEDIITFESTTSTTNPQNNNNSRSRFPTSKWLQFLKTISKKIDELGVETTGINRVPPYQRGTLANQCRQVAGYWVAATGGLSSMSSYLLGPLVFDLTFKQTMTSGLVSMIIGCLVAAYCSTMGPQSGCRQMVTARYLFGWWLVKLVALASILGVLGWSVVNSVVGGEMLAAISNDKIPISVGIIIVSILSFIVAVFGIKQVLRVETLISIPVILTFMLLYISSSDKYHYIYDFDNSSILNHQTLKGNWLSFFSLCYSITSTWGSIASDYSILFPEDTPKTLVFCLTFFGTAIPTLFVGILGIILSSIAMSYKPWLDEYDTHGMGGLLWMGFERWKGFGKFCVVILILSLVSNNIINTYSGAFSIQLSSLWAARIPRWFWCIVNTGICLVCALVGRNHFSTILGNFLPMIGYWISMYFILLLEENEIFRRYFLHLYTKEFPPVTDKEQEDNDTGSIERYKDAYTNASKYYNITTSATTNTTSITRNRKFFNNIHLLKSRQQRRKIRYNWDKWEDYNVLTHGYAATFAFVCGISGVVIGMAQVYWIGPVARKLGDHGGDVAMWLSMGISGLVFPICRYLELRYFGR</sequence>
<feature type="transmembrane region" description="Helical" evidence="10">
    <location>
        <begin position="118"/>
        <end position="136"/>
    </location>
</feature>
<evidence type="ECO:0000256" key="5">
    <source>
        <dbReference type="ARBA" id="ARBA00022989"/>
    </source>
</evidence>
<dbReference type="PANTHER" id="PTHR31806">
    <property type="entry name" value="PURINE-CYTOSINE PERMEASE FCY2-RELATED"/>
    <property type="match status" value="1"/>
</dbReference>
<evidence type="ECO:0000256" key="2">
    <source>
        <dbReference type="ARBA" id="ARBA00008974"/>
    </source>
</evidence>
<gene>
    <name evidence="11" type="ORF">RI543_004048</name>
</gene>
<dbReference type="InterPro" id="IPR001248">
    <property type="entry name" value="Pur-cyt_permease"/>
</dbReference>
<dbReference type="GO" id="GO:0000329">
    <property type="term" value="C:fungal-type vacuole membrane"/>
    <property type="evidence" value="ECO:0007669"/>
    <property type="project" value="TreeGrafter"/>
</dbReference>
<evidence type="ECO:0000313" key="12">
    <source>
        <dbReference type="Proteomes" id="UP001306508"/>
    </source>
</evidence>
<comment type="function">
    <text evidence="7">Thiamine-regulated, high affinity import carrier of pyridoxine, pyridoxal and pyridoxamine.</text>
</comment>
<dbReference type="PANTHER" id="PTHR31806:SF17">
    <property type="entry name" value="VITAMIN B6 TRANSPORTER TPN1"/>
    <property type="match status" value="1"/>
</dbReference>
<evidence type="ECO:0000256" key="10">
    <source>
        <dbReference type="SAM" id="Phobius"/>
    </source>
</evidence>
<evidence type="ECO:0000256" key="9">
    <source>
        <dbReference type="ARBA" id="ARBA00083325"/>
    </source>
</evidence>
<dbReference type="FunFam" id="1.10.4160.10:FF:000007">
    <property type="entry name" value="Pyridoxine transporter"/>
    <property type="match status" value="1"/>
</dbReference>
<dbReference type="EMBL" id="JAWIZZ010000053">
    <property type="protein sequence ID" value="KAK5778386.1"/>
    <property type="molecule type" value="Genomic_DNA"/>
</dbReference>
<feature type="transmembrane region" description="Helical" evidence="10">
    <location>
        <begin position="413"/>
        <end position="433"/>
    </location>
</feature>
<keyword evidence="12" id="KW-1185">Reference proteome</keyword>
<evidence type="ECO:0000256" key="3">
    <source>
        <dbReference type="ARBA" id="ARBA00022448"/>
    </source>
</evidence>
<evidence type="ECO:0000256" key="7">
    <source>
        <dbReference type="ARBA" id="ARBA00056781"/>
    </source>
</evidence>
<protein>
    <recommendedName>
        <fullName evidence="8">Vitamin B6 transporter TPN1</fullName>
    </recommendedName>
    <alternativeName>
        <fullName evidence="9">Transport of pyridoxine protein 1</fullName>
    </alternativeName>
</protein>
<organism evidence="11 12">
    <name type="scientific">Arxiozyma heterogenica</name>
    <dbReference type="NCBI Taxonomy" id="278026"/>
    <lineage>
        <taxon>Eukaryota</taxon>
        <taxon>Fungi</taxon>
        <taxon>Dikarya</taxon>
        <taxon>Ascomycota</taxon>
        <taxon>Saccharomycotina</taxon>
        <taxon>Saccharomycetes</taxon>
        <taxon>Saccharomycetales</taxon>
        <taxon>Saccharomycetaceae</taxon>
        <taxon>Arxiozyma</taxon>
    </lineage>
</organism>
<evidence type="ECO:0000313" key="11">
    <source>
        <dbReference type="EMBL" id="KAK5778386.1"/>
    </source>
</evidence>
<name>A0AAN7W0B5_9SACH</name>
<dbReference type="InterPro" id="IPR026030">
    <property type="entry name" value="Pur-cyt_permease_Fcy2/21/22"/>
</dbReference>
<proteinExistence type="inferred from homology"/>
<feature type="transmembrane region" description="Helical" evidence="10">
    <location>
        <begin position="388"/>
        <end position="407"/>
    </location>
</feature>
<dbReference type="Pfam" id="PF02133">
    <property type="entry name" value="Transp_cyt_pur"/>
    <property type="match status" value="1"/>
</dbReference>
<dbReference type="GO" id="GO:0005886">
    <property type="term" value="C:plasma membrane"/>
    <property type="evidence" value="ECO:0007669"/>
    <property type="project" value="TreeGrafter"/>
</dbReference>
<feature type="transmembrane region" description="Helical" evidence="10">
    <location>
        <begin position="532"/>
        <end position="555"/>
    </location>
</feature>
<feature type="transmembrane region" description="Helical" evidence="10">
    <location>
        <begin position="148"/>
        <end position="169"/>
    </location>
</feature>
<keyword evidence="4 10" id="KW-0812">Transmembrane</keyword>
<accession>A0AAN7W0B5</accession>
<comment type="similarity">
    <text evidence="2">Belongs to the purine-cytosine permease (2.A.39) family.</text>
</comment>
<dbReference type="GO" id="GO:0022857">
    <property type="term" value="F:transmembrane transporter activity"/>
    <property type="evidence" value="ECO:0007669"/>
    <property type="project" value="InterPro"/>
</dbReference>
<feature type="transmembrane region" description="Helical" evidence="10">
    <location>
        <begin position="260"/>
        <end position="281"/>
    </location>
</feature>
<keyword evidence="6 10" id="KW-0472">Membrane</keyword>
<evidence type="ECO:0000256" key="1">
    <source>
        <dbReference type="ARBA" id="ARBA00004141"/>
    </source>
</evidence>